<dbReference type="OrthoDB" id="10553495at2759"/>
<sequence>MSSTTPPPPKIDLSSLSSPTFSASSFLNEYLSTIPATSLKPALQNLSLQSNLEIQRTHTHLQTLQRKVLTILSDAPQSLDRMSSSLSRVNEARRVLQSGVDELPPAPEATSRLMELHERLEELEVMERTMEGIGTFEDTSRMVAKNVAGRDIEEAFKGLQTLLTSIPALSHLPSHSARVTKLSKLITAALSMLKPELTTALKVGSAARINLCLTASRMSGPSGASEVRGEYCKALGREVVREWFGGREEEGMTARVKRLVEGVEQVE</sequence>
<accession>A0A9W7E615</accession>
<reference evidence="1" key="1">
    <citation type="submission" date="2022-07" db="EMBL/GenBank/DDBJ databases">
        <title>Genome analysis of Parmales, a sister group of diatoms, reveals the evolutionary specialization of diatoms from phago-mixotrophs to photoautotrophs.</title>
        <authorList>
            <person name="Ban H."/>
            <person name="Sato S."/>
            <person name="Yoshikawa S."/>
            <person name="Kazumasa Y."/>
            <person name="Nakamura Y."/>
            <person name="Ichinomiya M."/>
            <person name="Saitoh K."/>
            <person name="Sato N."/>
            <person name="Blanc-Mathieu R."/>
            <person name="Endo H."/>
            <person name="Kuwata A."/>
            <person name="Ogata H."/>
        </authorList>
    </citation>
    <scope>NUCLEOTIDE SEQUENCE</scope>
</reference>
<protein>
    <submittedName>
        <fullName evidence="1">Uncharacterized protein</fullName>
    </submittedName>
</protein>
<feature type="non-terminal residue" evidence="1">
    <location>
        <position position="1"/>
    </location>
</feature>
<dbReference type="EMBL" id="BRXZ01001268">
    <property type="protein sequence ID" value="GMH66933.1"/>
    <property type="molecule type" value="Genomic_DNA"/>
</dbReference>
<keyword evidence="2" id="KW-1185">Reference proteome</keyword>
<evidence type="ECO:0000313" key="1">
    <source>
        <dbReference type="EMBL" id="GMH66933.1"/>
    </source>
</evidence>
<dbReference type="Proteomes" id="UP001165082">
    <property type="component" value="Unassembled WGS sequence"/>
</dbReference>
<organism evidence="1 2">
    <name type="scientific">Triparma retinervis</name>
    <dbReference type="NCBI Taxonomy" id="2557542"/>
    <lineage>
        <taxon>Eukaryota</taxon>
        <taxon>Sar</taxon>
        <taxon>Stramenopiles</taxon>
        <taxon>Ochrophyta</taxon>
        <taxon>Bolidophyceae</taxon>
        <taxon>Parmales</taxon>
        <taxon>Triparmaceae</taxon>
        <taxon>Triparma</taxon>
    </lineage>
</organism>
<gene>
    <name evidence="1" type="ORF">TrRE_jg12625</name>
</gene>
<evidence type="ECO:0000313" key="2">
    <source>
        <dbReference type="Proteomes" id="UP001165082"/>
    </source>
</evidence>
<dbReference type="AlphaFoldDB" id="A0A9W7E615"/>
<name>A0A9W7E615_9STRA</name>
<comment type="caution">
    <text evidence="1">The sequence shown here is derived from an EMBL/GenBank/DDBJ whole genome shotgun (WGS) entry which is preliminary data.</text>
</comment>
<proteinExistence type="predicted"/>